<comment type="caution">
    <text evidence="4">The sequence shown here is derived from an EMBL/GenBank/DDBJ whole genome shotgun (WGS) entry which is preliminary data.</text>
</comment>
<accession>A0A6A9QLA9</accession>
<feature type="domain" description="Archaeal Nre N-terminal" evidence="2">
    <location>
        <begin position="18"/>
        <end position="291"/>
    </location>
</feature>
<dbReference type="InterPro" id="IPR006978">
    <property type="entry name" value="Nre_N"/>
</dbReference>
<name>A0A6A9QLA9_SULME</name>
<gene>
    <name evidence="4" type="ORF">GC250_00415</name>
</gene>
<dbReference type="HAMAP" id="MF_02096">
    <property type="entry name" value="Nre"/>
    <property type="match status" value="1"/>
</dbReference>
<organism evidence="4 5">
    <name type="scientific">Sulfuracidifex metallicus DSM 6482 = JCM 9184</name>
    <dbReference type="NCBI Taxonomy" id="523847"/>
    <lineage>
        <taxon>Archaea</taxon>
        <taxon>Thermoproteota</taxon>
        <taxon>Thermoprotei</taxon>
        <taxon>Sulfolobales</taxon>
        <taxon>Sulfolobaceae</taxon>
        <taxon>Sulfuracidifex</taxon>
    </lineage>
</organism>
<evidence type="ECO:0000259" key="2">
    <source>
        <dbReference type="Pfam" id="PF04894"/>
    </source>
</evidence>
<reference evidence="4 5" key="1">
    <citation type="submission" date="2019-10" db="EMBL/GenBank/DDBJ databases">
        <title>Sequencing and Assembly of Multiple Reported Metal-Biooxidizing Members of the Extremely Thermoacidophilic Archaeal Family Sulfolobaceae.</title>
        <authorList>
            <person name="Counts J.A."/>
            <person name="Kelly R.M."/>
        </authorList>
    </citation>
    <scope>NUCLEOTIDE SEQUENCE [LARGE SCALE GENOMIC DNA]</scope>
    <source>
        <strain evidence="4 5">DSM 6482</strain>
    </source>
</reference>
<evidence type="ECO:0000259" key="3">
    <source>
        <dbReference type="Pfam" id="PF04895"/>
    </source>
</evidence>
<comment type="function">
    <text evidence="1">Involved in DNA damage repair.</text>
</comment>
<protein>
    <recommendedName>
        <fullName evidence="1">DNA repair protein</fullName>
    </recommendedName>
</protein>
<dbReference type="EMBL" id="WGGD01000005">
    <property type="protein sequence ID" value="MUN27961.1"/>
    <property type="molecule type" value="Genomic_DNA"/>
</dbReference>
<keyword evidence="5" id="KW-1185">Reference proteome</keyword>
<comment type="caution">
    <text evidence="1">Lacks conserved residue(s) required for the propagation of feature annotation.</text>
</comment>
<dbReference type="RefSeq" id="WP_156017809.1">
    <property type="nucleotide sequence ID" value="NZ_WGGD01000005.1"/>
</dbReference>
<sequence length="409" mass="47096">MRKIPAELCVKCKGSKYLCGLQYCPIIERFRSFVGVLQRIDVTEKKVDGSSPPSVLVGERGYPKVRLMFNVPPNVFGDEAKNYENPSGWWGRQTLYDIIRYRSGLLSAVKTHEITDPWSLYEKEISISAISEKPVRYDVSLLSTPDVRLKFDGIVMPRGPSAPAQEIKINDNSSPSKKLEKLIFDDMRASEATINAYLNGEDVYKLTSAMSLGLLGLKKNRKLVPTRWAITSVDSIIGSYLLSKVKENTRWVDSVEVYHASYLGNYFHVLLYPSNYHSSWIEIWYPFSLWSYETTIVELNENYWGNYDFMDGGYMAARLAVLEKMNRDKIQSGFIIIREITKEYYAPVGNWHIRETVRKAMENRIAKFDNLSDAIRFVQGRLKDQKVDLFSTNVISTAIKQRKIEDFFK</sequence>
<keyword evidence="1" id="KW-0227">DNA damage</keyword>
<proteinExistence type="inferred from homology"/>
<dbReference type="PANTHER" id="PTHR38136:SF3">
    <property type="entry name" value="DNA REPAIR PROTEIN"/>
    <property type="match status" value="1"/>
</dbReference>
<dbReference type="Pfam" id="PF04894">
    <property type="entry name" value="Nre_N"/>
    <property type="match status" value="1"/>
</dbReference>
<dbReference type="Pfam" id="PF04895">
    <property type="entry name" value="Nre_C"/>
    <property type="match status" value="1"/>
</dbReference>
<dbReference type="AlphaFoldDB" id="A0A6A9QLA9"/>
<dbReference type="InterPro" id="IPR033167">
    <property type="entry name" value="Nre"/>
</dbReference>
<feature type="domain" description="Archaeal Nre C-terminal" evidence="3">
    <location>
        <begin position="304"/>
        <end position="407"/>
    </location>
</feature>
<comment type="similarity">
    <text evidence="1">Belongs to the Nre family.</text>
</comment>
<keyword evidence="1" id="KW-0234">DNA repair</keyword>
<dbReference type="InterPro" id="IPR006979">
    <property type="entry name" value="Nre_C"/>
</dbReference>
<dbReference type="GO" id="GO:0006281">
    <property type="term" value="P:DNA repair"/>
    <property type="evidence" value="ECO:0007669"/>
    <property type="project" value="UniProtKB-UniRule"/>
</dbReference>
<dbReference type="PANTHER" id="PTHR38136">
    <property type="entry name" value="DNA REPAIR PROTEIN"/>
    <property type="match status" value="1"/>
</dbReference>
<evidence type="ECO:0000313" key="4">
    <source>
        <dbReference type="EMBL" id="MUN27961.1"/>
    </source>
</evidence>
<evidence type="ECO:0000256" key="1">
    <source>
        <dbReference type="HAMAP-Rule" id="MF_02096"/>
    </source>
</evidence>
<evidence type="ECO:0000313" key="5">
    <source>
        <dbReference type="Proteomes" id="UP000470772"/>
    </source>
</evidence>
<dbReference type="Proteomes" id="UP000470772">
    <property type="component" value="Unassembled WGS sequence"/>
</dbReference>